<dbReference type="EMBL" id="JABFDB010000009">
    <property type="protein sequence ID" value="NYZ20886.1"/>
    <property type="molecule type" value="Genomic_DNA"/>
</dbReference>
<dbReference type="RefSeq" id="WP_180282662.1">
    <property type="nucleotide sequence ID" value="NZ_JABFDB010000009.1"/>
</dbReference>
<dbReference type="Proteomes" id="UP000584642">
    <property type="component" value="Unassembled WGS sequence"/>
</dbReference>
<evidence type="ECO:0000313" key="6">
    <source>
        <dbReference type="Proteomes" id="UP000584642"/>
    </source>
</evidence>
<reference evidence="5 6" key="1">
    <citation type="submission" date="2020-05" db="EMBL/GenBank/DDBJ databases">
        <title>Azospirillum oleiclasticum sp. nov, a nitrogen-fixing and heavy crude oil-emulsifying bacterium isolated from the crude oil of Yumen Oilfield.</title>
        <authorList>
            <person name="Wu D."/>
            <person name="Cai M."/>
            <person name="Zhang X."/>
        </authorList>
    </citation>
    <scope>NUCLEOTIDE SEQUENCE [LARGE SCALE GENOMIC DNA]</scope>
    <source>
        <strain evidence="5 6">ROY-1-1-2</strain>
    </source>
</reference>
<sequence>MSDPAFDAVIIGAGHNGLVCGAYLAKSGMKVLVLERRPLIGGACVTEEVWPGYRVSTASYIMALMQPKVILDLELAKFGFEVLKPPPLFQPFPDGRSMTFWDDEARTCAELAKFSAKDAAAYPEYRRWMRALAPFMRSIIWETPFNVSLRSGDIADALRFAWRNKGFVGDFYKIYDLLTLSAYDLLGRWFESEEVKAAIGFYAAGGGGSAGPRSPGTAYVLLRPLVRDHETAAGGWGFMRGGMGSISNAIARSGGRFGMQVRTDADVRSVLVKDGRACGVMLTSGEEITAKRVVANASARTTFLKLVDPALLPDDFTQSIRSMRSKGSVYKVHLALDELPRFSAFDASAAGFPYPAQVRIGPTIDYLERSFDPVKYGDYARQPFVVAMTPSAVDDSLSPPGKHVMSVMAGHAAYDLREGWSDAARDALGDVVLDTLGEYAPGIRDVVAHRHVLTPADLERVFDLPGGHVHHGEISVDQAFLRRPAPGYADYRSPVPGLYLCGASAHPGGGVTGVPGHNAAREIMKDAKRR</sequence>
<evidence type="ECO:0000313" key="5">
    <source>
        <dbReference type="EMBL" id="NYZ20886.1"/>
    </source>
</evidence>
<evidence type="ECO:0000256" key="3">
    <source>
        <dbReference type="ARBA" id="ARBA00040298"/>
    </source>
</evidence>
<evidence type="ECO:0000256" key="2">
    <source>
        <dbReference type="ARBA" id="ARBA00038825"/>
    </source>
</evidence>
<dbReference type="InterPro" id="IPR002937">
    <property type="entry name" value="Amino_oxidase"/>
</dbReference>
<dbReference type="Pfam" id="PF01593">
    <property type="entry name" value="Amino_oxidase"/>
    <property type="match status" value="1"/>
</dbReference>
<dbReference type="PANTHER" id="PTHR10668:SF103">
    <property type="entry name" value="PYRIDINE NUCLEOTIDE-DISULFIDE OXIDOREDUCTASE DOMAIN-CONTAINING PROTEIN 2"/>
    <property type="match status" value="1"/>
</dbReference>
<proteinExistence type="predicted"/>
<name>A0ABX2TCA6_9PROT</name>
<protein>
    <recommendedName>
        <fullName evidence="3">Pyridine nucleotide-disulfide oxidoreductase domain-containing protein 2</fullName>
    </recommendedName>
</protein>
<feature type="domain" description="Amine oxidase" evidence="4">
    <location>
        <begin position="17"/>
        <end position="514"/>
    </location>
</feature>
<organism evidence="5 6">
    <name type="scientific">Azospirillum oleiclasticum</name>
    <dbReference type="NCBI Taxonomy" id="2735135"/>
    <lineage>
        <taxon>Bacteria</taxon>
        <taxon>Pseudomonadati</taxon>
        <taxon>Pseudomonadota</taxon>
        <taxon>Alphaproteobacteria</taxon>
        <taxon>Rhodospirillales</taxon>
        <taxon>Azospirillaceae</taxon>
        <taxon>Azospirillum</taxon>
    </lineage>
</organism>
<dbReference type="InterPro" id="IPR036188">
    <property type="entry name" value="FAD/NAD-bd_sf"/>
</dbReference>
<gene>
    <name evidence="5" type="ORF">HND93_14325</name>
</gene>
<comment type="subunit">
    <text evidence="2">Interacts with COX5B; this interaction may contribute to localize PYROXD2 to the inner face of the inner mitochondrial membrane.</text>
</comment>
<evidence type="ECO:0000256" key="1">
    <source>
        <dbReference type="ARBA" id="ARBA00037217"/>
    </source>
</evidence>
<keyword evidence="6" id="KW-1185">Reference proteome</keyword>
<accession>A0ABX2TCA6</accession>
<dbReference type="SUPFAM" id="SSF51905">
    <property type="entry name" value="FAD/NAD(P)-binding domain"/>
    <property type="match status" value="1"/>
</dbReference>
<dbReference type="PANTHER" id="PTHR10668">
    <property type="entry name" value="PHYTOENE DEHYDROGENASE"/>
    <property type="match status" value="1"/>
</dbReference>
<comment type="function">
    <text evidence="1">Probable oxidoreductase that may play a role as regulator of mitochondrial function.</text>
</comment>
<comment type="caution">
    <text evidence="5">The sequence shown here is derived from an EMBL/GenBank/DDBJ whole genome shotgun (WGS) entry which is preliminary data.</text>
</comment>
<evidence type="ECO:0000259" key="4">
    <source>
        <dbReference type="Pfam" id="PF01593"/>
    </source>
</evidence>
<dbReference type="Gene3D" id="3.50.50.60">
    <property type="entry name" value="FAD/NAD(P)-binding domain"/>
    <property type="match status" value="2"/>
</dbReference>